<evidence type="ECO:0000313" key="2">
    <source>
        <dbReference type="Proteomes" id="UP000245048"/>
    </source>
</evidence>
<reference evidence="2" key="1">
    <citation type="submission" date="2017-10" db="EMBL/GenBank/DDBJ databases">
        <authorList>
            <person name="Toshchakov S.V."/>
            <person name="Goeva M.A."/>
        </authorList>
    </citation>
    <scope>NUCLEOTIDE SEQUENCE [LARGE SCALE GENOMIC DNA]</scope>
    <source>
        <strain evidence="2">JR1/69-1-13</strain>
    </source>
</reference>
<sequence>MVMLQLSPDPEHEAGRRGAEALAAERGGNLPWCGPAAVALASGCSYAEACALLRAASPPHYPATGEIVTAYWRDVVAALGMARVRCTPLPLSALPFSRRPTLIGLARRGGLEEGLYLVRVTGHFLLLRLHGFGLAQVHDNRLSGAVLSVHTHGLCRVTHVARLERALPQG</sequence>
<keyword evidence="2" id="KW-1185">Reference proteome</keyword>
<evidence type="ECO:0008006" key="3">
    <source>
        <dbReference type="Google" id="ProtNLM"/>
    </source>
</evidence>
<proteinExistence type="predicted"/>
<gene>
    <name evidence="1" type="ORF">CR165_04730</name>
</gene>
<accession>A0A2U1V8C7</accession>
<comment type="caution">
    <text evidence="1">The sequence shown here is derived from an EMBL/GenBank/DDBJ whole genome shotgun (WGS) entry which is preliminary data.</text>
</comment>
<dbReference type="EMBL" id="PDOA01000002">
    <property type="protein sequence ID" value="PWC30160.1"/>
    <property type="molecule type" value="Genomic_DNA"/>
</dbReference>
<name>A0A2U1V8C7_9PROT</name>
<evidence type="ECO:0000313" key="1">
    <source>
        <dbReference type="EMBL" id="PWC30160.1"/>
    </source>
</evidence>
<dbReference type="AlphaFoldDB" id="A0A2U1V8C7"/>
<dbReference type="Proteomes" id="UP000245048">
    <property type="component" value="Unassembled WGS sequence"/>
</dbReference>
<organism evidence="1 2">
    <name type="scientific">Teichococcus aestuarii</name>
    <dbReference type="NCBI Taxonomy" id="568898"/>
    <lineage>
        <taxon>Bacteria</taxon>
        <taxon>Pseudomonadati</taxon>
        <taxon>Pseudomonadota</taxon>
        <taxon>Alphaproteobacteria</taxon>
        <taxon>Acetobacterales</taxon>
        <taxon>Roseomonadaceae</taxon>
        <taxon>Roseomonas</taxon>
    </lineage>
</organism>
<protein>
    <recommendedName>
        <fullName evidence="3">Peptidase C39 domain-containing protein</fullName>
    </recommendedName>
</protein>